<keyword evidence="11" id="KW-1185">Reference proteome</keyword>
<evidence type="ECO:0000256" key="2">
    <source>
        <dbReference type="ARBA" id="ARBA00022553"/>
    </source>
</evidence>
<dbReference type="Pfam" id="PF00702">
    <property type="entry name" value="Hydrolase"/>
    <property type="match status" value="1"/>
</dbReference>
<dbReference type="Gene3D" id="1.20.1110.10">
    <property type="entry name" value="Calcium-transporting ATPase, transmembrane domain"/>
    <property type="match status" value="1"/>
</dbReference>
<evidence type="ECO:0000313" key="11">
    <source>
        <dbReference type="Proteomes" id="UP000191980"/>
    </source>
</evidence>
<evidence type="ECO:0000256" key="1">
    <source>
        <dbReference type="ARBA" id="ARBA00004141"/>
    </source>
</evidence>
<dbReference type="PRINTS" id="PR00120">
    <property type="entry name" value="HATPASE"/>
</dbReference>
<dbReference type="GO" id="GO:0046872">
    <property type="term" value="F:metal ion binding"/>
    <property type="evidence" value="ECO:0007669"/>
    <property type="project" value="UniProtKB-KW"/>
</dbReference>
<dbReference type="AlphaFoldDB" id="A0A1V8MB51"/>
<dbReference type="PANTHER" id="PTHR42861">
    <property type="entry name" value="CALCIUM-TRANSPORTING ATPASE"/>
    <property type="match status" value="1"/>
</dbReference>
<dbReference type="NCBIfam" id="TIGR01494">
    <property type="entry name" value="ATPase_P-type"/>
    <property type="match status" value="1"/>
</dbReference>
<evidence type="ECO:0000313" key="10">
    <source>
        <dbReference type="EMBL" id="OQK18553.1"/>
    </source>
</evidence>
<comment type="caution">
    <text evidence="10">The sequence shown here is derived from an EMBL/GenBank/DDBJ whole genome shotgun (WGS) entry which is preliminary data.</text>
</comment>
<comment type="subcellular location">
    <subcellularLocation>
        <location evidence="1">Membrane</location>
        <topology evidence="1">Multi-pass membrane protein</topology>
    </subcellularLocation>
</comment>
<evidence type="ECO:0000256" key="9">
    <source>
        <dbReference type="ARBA" id="ARBA00023136"/>
    </source>
</evidence>
<dbReference type="InterPro" id="IPR036412">
    <property type="entry name" value="HAD-like_sf"/>
</dbReference>
<dbReference type="GO" id="GO:0005524">
    <property type="term" value="F:ATP binding"/>
    <property type="evidence" value="ECO:0007669"/>
    <property type="project" value="UniProtKB-KW"/>
</dbReference>
<keyword evidence="2" id="KW-0597">Phosphoprotein</keyword>
<dbReference type="InterPro" id="IPR023214">
    <property type="entry name" value="HAD_sf"/>
</dbReference>
<evidence type="ECO:0000256" key="3">
    <source>
        <dbReference type="ARBA" id="ARBA00022692"/>
    </source>
</evidence>
<gene>
    <name evidence="10" type="ORF">AU255_12280</name>
</gene>
<organism evidence="10 11">
    <name type="scientific">Methyloprofundus sedimenti</name>
    <dbReference type="NCBI Taxonomy" id="1420851"/>
    <lineage>
        <taxon>Bacteria</taxon>
        <taxon>Pseudomonadati</taxon>
        <taxon>Pseudomonadota</taxon>
        <taxon>Gammaproteobacteria</taxon>
        <taxon>Methylococcales</taxon>
        <taxon>Methylococcaceae</taxon>
        <taxon>Methyloprofundus</taxon>
    </lineage>
</organism>
<keyword evidence="5" id="KW-0547">Nucleotide-binding</keyword>
<protein>
    <recommendedName>
        <fullName evidence="12">ATPase P</fullName>
    </recommendedName>
</protein>
<dbReference type="SUPFAM" id="SSF56784">
    <property type="entry name" value="HAD-like"/>
    <property type="match status" value="1"/>
</dbReference>
<evidence type="ECO:0000256" key="4">
    <source>
        <dbReference type="ARBA" id="ARBA00022723"/>
    </source>
</evidence>
<evidence type="ECO:0000256" key="5">
    <source>
        <dbReference type="ARBA" id="ARBA00022741"/>
    </source>
</evidence>
<evidence type="ECO:0000256" key="6">
    <source>
        <dbReference type="ARBA" id="ARBA00022840"/>
    </source>
</evidence>
<evidence type="ECO:0000256" key="7">
    <source>
        <dbReference type="ARBA" id="ARBA00022842"/>
    </source>
</evidence>
<keyword evidence="6" id="KW-0067">ATP-binding</keyword>
<keyword evidence="7" id="KW-0460">Magnesium</keyword>
<proteinExistence type="predicted"/>
<dbReference type="STRING" id="1420851.AU255_12280"/>
<dbReference type="Proteomes" id="UP000191980">
    <property type="component" value="Unassembled WGS sequence"/>
</dbReference>
<reference evidence="10 11" key="1">
    <citation type="submission" date="2015-12" db="EMBL/GenBank/DDBJ databases">
        <authorList>
            <person name="Shamseldin A."/>
            <person name="Moawad H."/>
            <person name="Abd El-Rahim W.M."/>
            <person name="Sadowsky M.J."/>
        </authorList>
    </citation>
    <scope>NUCLEOTIDE SEQUENCE [LARGE SCALE GENOMIC DNA]</scope>
    <source>
        <strain evidence="10 11">WF1</strain>
    </source>
</reference>
<evidence type="ECO:0008006" key="12">
    <source>
        <dbReference type="Google" id="ProtNLM"/>
    </source>
</evidence>
<dbReference type="PRINTS" id="PR00119">
    <property type="entry name" value="CATATPASE"/>
</dbReference>
<dbReference type="EMBL" id="LPUF01000001">
    <property type="protein sequence ID" value="OQK18553.1"/>
    <property type="molecule type" value="Genomic_DNA"/>
</dbReference>
<accession>A0A1V8MB51</accession>
<name>A0A1V8MB51_9GAMM</name>
<keyword evidence="4" id="KW-0479">Metal-binding</keyword>
<evidence type="ECO:0000256" key="8">
    <source>
        <dbReference type="ARBA" id="ARBA00022989"/>
    </source>
</evidence>
<keyword evidence="3" id="KW-0812">Transmembrane</keyword>
<dbReference type="InterPro" id="IPR001757">
    <property type="entry name" value="P_typ_ATPase"/>
</dbReference>
<keyword evidence="8" id="KW-1133">Transmembrane helix</keyword>
<dbReference type="FunFam" id="3.40.50.1000:FF:000211">
    <property type="entry name" value="Plasma membrane ATPase"/>
    <property type="match status" value="1"/>
</dbReference>
<dbReference type="OrthoDB" id="9814270at2"/>
<keyword evidence="9" id="KW-0472">Membrane</keyword>
<dbReference type="GO" id="GO:0016887">
    <property type="term" value="F:ATP hydrolysis activity"/>
    <property type="evidence" value="ECO:0007669"/>
    <property type="project" value="InterPro"/>
</dbReference>
<dbReference type="GO" id="GO:0016020">
    <property type="term" value="C:membrane"/>
    <property type="evidence" value="ECO:0007669"/>
    <property type="project" value="UniProtKB-SubCell"/>
</dbReference>
<dbReference type="Gene3D" id="3.40.50.1000">
    <property type="entry name" value="HAD superfamily/HAD-like"/>
    <property type="match status" value="1"/>
</dbReference>
<sequence>MVTGDNIAIAKQIAGELGLGQNILLADQIIKAKDNEDIVYTVSQAAERADGFAQVFPEHKYWLVKDFQANNHLVGMTGDGVNDAPALKQANVGIAVSGATDAARAAADLVLTGTGLSVIIDAIEEARRIFERMNAYAI</sequence>